<feature type="compositionally biased region" description="Polar residues" evidence="1">
    <location>
        <begin position="414"/>
        <end position="427"/>
    </location>
</feature>
<dbReference type="Proteomes" id="UP000002866">
    <property type="component" value="Chromosome 1"/>
</dbReference>
<gene>
    <name evidence="2" type="primary">TBLA0A00320</name>
    <name evidence="2" type="ORF">TBLA_0A00320</name>
</gene>
<feature type="compositionally biased region" description="Low complexity" evidence="1">
    <location>
        <begin position="204"/>
        <end position="222"/>
    </location>
</feature>
<dbReference type="OrthoDB" id="3979912at2759"/>
<proteinExistence type="predicted"/>
<protein>
    <submittedName>
        <fullName evidence="2">Uncharacterized protein</fullName>
    </submittedName>
</protein>
<dbReference type="InParanoid" id="I2GUN0"/>
<name>I2GUN0_HENB6</name>
<feature type="region of interest" description="Disordered" evidence="1">
    <location>
        <begin position="414"/>
        <end position="448"/>
    </location>
</feature>
<accession>I2GUN0</accession>
<evidence type="ECO:0000313" key="3">
    <source>
        <dbReference type="Proteomes" id="UP000002866"/>
    </source>
</evidence>
<dbReference type="RefSeq" id="XP_004177351.1">
    <property type="nucleotide sequence ID" value="XM_004177303.1"/>
</dbReference>
<dbReference type="KEGG" id="tbl:TBLA_0A00320"/>
<dbReference type="AlphaFoldDB" id="I2GUN0"/>
<organism evidence="2 3">
    <name type="scientific">Henningerozyma blattae (strain ATCC 34711 / CBS 6284 / DSM 70876 / NBRC 10599 / NRRL Y-10934 / UCD 77-7)</name>
    <name type="common">Yeast</name>
    <name type="synonym">Tetrapisispora blattae</name>
    <dbReference type="NCBI Taxonomy" id="1071380"/>
    <lineage>
        <taxon>Eukaryota</taxon>
        <taxon>Fungi</taxon>
        <taxon>Dikarya</taxon>
        <taxon>Ascomycota</taxon>
        <taxon>Saccharomycotina</taxon>
        <taxon>Saccharomycetes</taxon>
        <taxon>Saccharomycetales</taxon>
        <taxon>Saccharomycetaceae</taxon>
        <taxon>Henningerozyma</taxon>
    </lineage>
</organism>
<sequence>MGSVVSGSSSNESLLDSSFQLLAPTPLKGFSGLPYLASNNNNNSTGNINGNGSSNSNNFVISIATTPSAINKSIINTNSITNSNSRSKSRSSSILLSNNNLGADSNFNITPILTPSNSLLFNNNNCTNNNNNDTQSLSSLPASSNINNYCITASAPSSINEQLRRTPMNKTPLYASTGSISNNISLIDLYSGVMTPRPNSIAPSLERSNSAFSSRSNSSVSEHLNGSSSLNGPITISPKFLDLLLKNYQEIVADPTITPFDPSNPPPNILTKVTKLSLKMAINKKLDTGLTNFNSVNQISNISLISINNTLLKEVRKDGYFSRNNSVCSFSIPLSFNLNNNNLNNSNNTDNVSPLISTSLTPLKLSNNIPIDHFSNQQYLFPTPTTITTLNTANDSNPATPTIIRQPIPKNITNDLLSCNNNTDTQANSNKSSSEQSSLEQPPSFIFD</sequence>
<feature type="region of interest" description="Disordered" evidence="1">
    <location>
        <begin position="201"/>
        <end position="228"/>
    </location>
</feature>
<dbReference type="HOGENOM" id="CLU_611359_0_0_1"/>
<evidence type="ECO:0000313" key="2">
    <source>
        <dbReference type="EMBL" id="CCH57832.1"/>
    </source>
</evidence>
<feature type="compositionally biased region" description="Low complexity" evidence="1">
    <location>
        <begin position="428"/>
        <end position="448"/>
    </location>
</feature>
<reference evidence="2 3" key="1">
    <citation type="journal article" date="2011" name="Proc. Natl. Acad. Sci. U.S.A.">
        <title>Evolutionary erosion of yeast sex chromosomes by mating-type switching accidents.</title>
        <authorList>
            <person name="Gordon J.L."/>
            <person name="Armisen D."/>
            <person name="Proux-Wera E."/>
            <person name="Oheigeartaigh S.S."/>
            <person name="Byrne K.P."/>
            <person name="Wolfe K.H."/>
        </authorList>
    </citation>
    <scope>NUCLEOTIDE SEQUENCE [LARGE SCALE GENOMIC DNA]</scope>
    <source>
        <strain evidence="3">ATCC 34711 / CBS 6284 / DSM 70876 / NBRC 10599 / NRRL Y-10934 / UCD 77-7</strain>
    </source>
</reference>
<dbReference type="EMBL" id="HE806316">
    <property type="protein sequence ID" value="CCH57832.1"/>
    <property type="molecule type" value="Genomic_DNA"/>
</dbReference>
<evidence type="ECO:0000256" key="1">
    <source>
        <dbReference type="SAM" id="MobiDB-lite"/>
    </source>
</evidence>
<dbReference type="GeneID" id="14492756"/>
<keyword evidence="3" id="KW-1185">Reference proteome</keyword>